<evidence type="ECO:0000313" key="4">
    <source>
        <dbReference type="Proteomes" id="UP001595840"/>
    </source>
</evidence>
<comment type="caution">
    <text evidence="3">The sequence shown here is derived from an EMBL/GenBank/DDBJ whole genome shotgun (WGS) entry which is preliminary data.</text>
</comment>
<dbReference type="EMBL" id="JBHSCX010000020">
    <property type="protein sequence ID" value="MFC4363355.1"/>
    <property type="molecule type" value="Genomic_DNA"/>
</dbReference>
<feature type="transmembrane region" description="Helical" evidence="1">
    <location>
        <begin position="92"/>
        <end position="109"/>
    </location>
</feature>
<evidence type="ECO:0000313" key="3">
    <source>
        <dbReference type="EMBL" id="MFC4363355.1"/>
    </source>
</evidence>
<dbReference type="Proteomes" id="UP001595840">
    <property type="component" value="Unassembled WGS sequence"/>
</dbReference>
<feature type="domain" description="DUF6249" evidence="2">
    <location>
        <begin position="8"/>
        <end position="112"/>
    </location>
</feature>
<keyword evidence="4" id="KW-1185">Reference proteome</keyword>
<keyword evidence="1" id="KW-0812">Transmembrane</keyword>
<sequence length="124" mass="13329">MNELWIPILGIFAVFGAPIIIVWLALKAYSQKRALMHDTINKLIEKGQPVPADMIKAFEAKKPMNHVQVSVILLSTGIGLGIFLWVLTNLKIASVAAIPLCLGIGFLILSRLGSADPSEAANPA</sequence>
<dbReference type="Pfam" id="PF19762">
    <property type="entry name" value="DUF6249"/>
    <property type="match status" value="1"/>
</dbReference>
<feature type="transmembrane region" description="Helical" evidence="1">
    <location>
        <begin position="6"/>
        <end position="26"/>
    </location>
</feature>
<evidence type="ECO:0000256" key="1">
    <source>
        <dbReference type="SAM" id="Phobius"/>
    </source>
</evidence>
<name>A0ABV8V7Y1_9GAMM</name>
<protein>
    <submittedName>
        <fullName evidence="3">DUF6249 domain-containing protein</fullName>
    </submittedName>
</protein>
<feature type="transmembrane region" description="Helical" evidence="1">
    <location>
        <begin position="66"/>
        <end position="86"/>
    </location>
</feature>
<keyword evidence="1" id="KW-1133">Transmembrane helix</keyword>
<gene>
    <name evidence="3" type="ORF">ACFOX3_13650</name>
</gene>
<accession>A0ABV8V7Y1</accession>
<evidence type="ECO:0000259" key="2">
    <source>
        <dbReference type="Pfam" id="PF19762"/>
    </source>
</evidence>
<dbReference type="InterPro" id="IPR046216">
    <property type="entry name" value="DUF6249"/>
</dbReference>
<reference evidence="4" key="1">
    <citation type="journal article" date="2019" name="Int. J. Syst. Evol. Microbiol.">
        <title>The Global Catalogue of Microorganisms (GCM) 10K type strain sequencing project: providing services to taxonomists for standard genome sequencing and annotation.</title>
        <authorList>
            <consortium name="The Broad Institute Genomics Platform"/>
            <consortium name="The Broad Institute Genome Sequencing Center for Infectious Disease"/>
            <person name="Wu L."/>
            <person name="Ma J."/>
        </authorList>
    </citation>
    <scope>NUCLEOTIDE SEQUENCE [LARGE SCALE GENOMIC DNA]</scope>
    <source>
        <strain evidence="4">CECT 8570</strain>
    </source>
</reference>
<proteinExistence type="predicted"/>
<keyword evidence="1" id="KW-0472">Membrane</keyword>
<dbReference type="RefSeq" id="WP_290261086.1">
    <property type="nucleotide sequence ID" value="NZ_JAUFQG010000004.1"/>
</dbReference>
<organism evidence="3 4">
    <name type="scientific">Simiduia curdlanivorans</name>
    <dbReference type="NCBI Taxonomy" id="1492769"/>
    <lineage>
        <taxon>Bacteria</taxon>
        <taxon>Pseudomonadati</taxon>
        <taxon>Pseudomonadota</taxon>
        <taxon>Gammaproteobacteria</taxon>
        <taxon>Cellvibrionales</taxon>
        <taxon>Cellvibrionaceae</taxon>
        <taxon>Simiduia</taxon>
    </lineage>
</organism>